<dbReference type="AlphaFoldDB" id="A0A443J9X9"/>
<feature type="signal peptide" evidence="1">
    <location>
        <begin position="1"/>
        <end position="26"/>
    </location>
</feature>
<keyword evidence="1" id="KW-0732">Signal</keyword>
<comment type="caution">
    <text evidence="3">The sequence shown here is derived from an EMBL/GenBank/DDBJ whole genome shotgun (WGS) entry which is preliminary data.</text>
</comment>
<dbReference type="Pfam" id="PF12697">
    <property type="entry name" value="Abhydrolase_6"/>
    <property type="match status" value="1"/>
</dbReference>
<dbReference type="Proteomes" id="UP000284476">
    <property type="component" value="Unassembled WGS sequence"/>
</dbReference>
<dbReference type="Gene3D" id="3.40.50.1820">
    <property type="entry name" value="alpha/beta hydrolase"/>
    <property type="match status" value="1"/>
</dbReference>
<evidence type="ECO:0000313" key="3">
    <source>
        <dbReference type="EMBL" id="RWR17297.1"/>
    </source>
</evidence>
<reference evidence="3 4" key="1">
    <citation type="submission" date="2019-01" db="EMBL/GenBank/DDBJ databases">
        <title>Sinorhodobacter populi sp. nov. isolated from the symptomatic bark tissue of Populus euramericana canker.</title>
        <authorList>
            <person name="Xu G."/>
        </authorList>
    </citation>
    <scope>NUCLEOTIDE SEQUENCE [LARGE SCALE GENOMIC DNA]</scope>
    <source>
        <strain evidence="3 4">SK2B-1</strain>
    </source>
</reference>
<dbReference type="InterPro" id="IPR029058">
    <property type="entry name" value="AB_hydrolase_fold"/>
</dbReference>
<organism evidence="3 4">
    <name type="scientific">Paenirhodobacter populi</name>
    <dbReference type="NCBI Taxonomy" id="2306993"/>
    <lineage>
        <taxon>Bacteria</taxon>
        <taxon>Pseudomonadati</taxon>
        <taxon>Pseudomonadota</taxon>
        <taxon>Alphaproteobacteria</taxon>
        <taxon>Rhodobacterales</taxon>
        <taxon>Rhodobacter group</taxon>
        <taxon>Paenirhodobacter</taxon>
    </lineage>
</organism>
<dbReference type="RefSeq" id="WP_128210198.1">
    <property type="nucleotide sequence ID" value="NZ_JBHRSO010000009.1"/>
</dbReference>
<dbReference type="GO" id="GO:0016787">
    <property type="term" value="F:hydrolase activity"/>
    <property type="evidence" value="ECO:0007669"/>
    <property type="project" value="UniProtKB-KW"/>
</dbReference>
<reference evidence="3 4" key="2">
    <citation type="submission" date="2019-01" db="EMBL/GenBank/DDBJ databases">
        <authorList>
            <person name="Li Y."/>
        </authorList>
    </citation>
    <scope>NUCLEOTIDE SEQUENCE [LARGE SCALE GENOMIC DNA]</scope>
    <source>
        <strain evidence="3 4">SK2B-1</strain>
    </source>
</reference>
<evidence type="ECO:0000313" key="4">
    <source>
        <dbReference type="Proteomes" id="UP000284476"/>
    </source>
</evidence>
<dbReference type="SUPFAM" id="SSF53474">
    <property type="entry name" value="alpha/beta-Hydrolases"/>
    <property type="match status" value="1"/>
</dbReference>
<gene>
    <name evidence="3" type="ORF">D2T30_19300</name>
</gene>
<dbReference type="EMBL" id="SAUZ01000029">
    <property type="protein sequence ID" value="RWR17297.1"/>
    <property type="molecule type" value="Genomic_DNA"/>
</dbReference>
<keyword evidence="3" id="KW-0378">Hydrolase</keyword>
<dbReference type="InterPro" id="IPR052897">
    <property type="entry name" value="Sec-Metab_Biosynth_Hydrolase"/>
</dbReference>
<accession>A0A443J9X9</accession>
<evidence type="ECO:0000259" key="2">
    <source>
        <dbReference type="Pfam" id="PF12697"/>
    </source>
</evidence>
<feature type="chain" id="PRO_5019148617" evidence="1">
    <location>
        <begin position="27"/>
        <end position="253"/>
    </location>
</feature>
<dbReference type="PANTHER" id="PTHR37017:SF11">
    <property type="entry name" value="ESTERASE_LIPASE_THIOESTERASE DOMAIN-CONTAINING PROTEIN"/>
    <property type="match status" value="1"/>
</dbReference>
<protein>
    <submittedName>
        <fullName evidence="3">Alpha/beta hydrolase</fullName>
    </submittedName>
</protein>
<dbReference type="PANTHER" id="PTHR37017">
    <property type="entry name" value="AB HYDROLASE-1 DOMAIN-CONTAINING PROTEIN-RELATED"/>
    <property type="match status" value="1"/>
</dbReference>
<proteinExistence type="predicted"/>
<sequence>MALPQNLLLAGTTALLLATLPGLASAETPEIVLVHGANMDGSAWRAVYDRLTTDGYEVAVVQLPLTSVEADVAATRRVLETVTGPVVLVGHSYGGFVISQAGVDEDVKALVYVAAFLPDRGETIATLSATAPSKLSPEVMRVFPDGHYLLGREAWIADVATGLPEADARFTADAQTASNTVIFSYQATDAAWQTVPAWSVVATDDRIISPDLQRRMSVRAGATVVEMDGGHLLPMTRSAEVAKVIEKAAASIE</sequence>
<feature type="domain" description="AB hydrolase-1" evidence="2">
    <location>
        <begin position="31"/>
        <end position="243"/>
    </location>
</feature>
<dbReference type="InterPro" id="IPR000073">
    <property type="entry name" value="AB_hydrolase_1"/>
</dbReference>
<name>A0A443J9X9_9RHOB</name>
<evidence type="ECO:0000256" key="1">
    <source>
        <dbReference type="SAM" id="SignalP"/>
    </source>
</evidence>